<dbReference type="GO" id="GO:0005525">
    <property type="term" value="F:GTP binding"/>
    <property type="evidence" value="ECO:0007669"/>
    <property type="project" value="UniProtKB-KW"/>
</dbReference>
<dbReference type="SMART" id="SM00382">
    <property type="entry name" value="AAA"/>
    <property type="match status" value="1"/>
</dbReference>
<evidence type="ECO:0000256" key="3">
    <source>
        <dbReference type="ARBA" id="ARBA00022801"/>
    </source>
</evidence>
<feature type="non-terminal residue" evidence="7">
    <location>
        <position position="1"/>
    </location>
</feature>
<feature type="domain" description="AAA+ ATPase" evidence="6">
    <location>
        <begin position="44"/>
        <end position="188"/>
    </location>
</feature>
<dbReference type="Pfam" id="PF03308">
    <property type="entry name" value="MeaB"/>
    <property type="match status" value="1"/>
</dbReference>
<evidence type="ECO:0000256" key="1">
    <source>
        <dbReference type="ARBA" id="ARBA00009625"/>
    </source>
</evidence>
<dbReference type="EMBL" id="UINC01001081">
    <property type="protein sequence ID" value="SUZ70107.1"/>
    <property type="molecule type" value="Genomic_DNA"/>
</dbReference>
<comment type="similarity">
    <text evidence="1">Belongs to the SIMIBI class G3E GTPase family. ArgK/MeaB subfamily.</text>
</comment>
<proteinExistence type="inferred from homology"/>
<dbReference type="InterPro" id="IPR005129">
    <property type="entry name" value="GTPase_ArgK"/>
</dbReference>
<sequence>MDKVVIQNLEANNQRDLSRLITKVENDGKINNITLDKLFKKTNQAIRIGITGPPGAGKSSITNELIKYFIDNDQKVGVIAIDPTSPFSGGSLLGDRVRMNQYHNDENVFIRSMSTHGHLGGLSRKAQDIGDILAITGKDVIIFETVGVGQGEYEIANVADLTIIVLVPESGDEVQLMKAGLIEIGDLFVVNKSDRKGSEQLTEKLKSIININKEITRPVYNTIAKEGKGIEELFNGIMKKFKELEDAGYLLQRRIDRYKVRV</sequence>
<evidence type="ECO:0000256" key="2">
    <source>
        <dbReference type="ARBA" id="ARBA00022741"/>
    </source>
</evidence>
<evidence type="ECO:0000259" key="6">
    <source>
        <dbReference type="SMART" id="SM00382"/>
    </source>
</evidence>
<protein>
    <recommendedName>
        <fullName evidence="6">AAA+ ATPase domain-containing protein</fullName>
    </recommendedName>
</protein>
<dbReference type="InterPro" id="IPR027417">
    <property type="entry name" value="P-loop_NTPase"/>
</dbReference>
<feature type="non-terminal residue" evidence="7">
    <location>
        <position position="262"/>
    </location>
</feature>
<evidence type="ECO:0000313" key="7">
    <source>
        <dbReference type="EMBL" id="SUZ70107.1"/>
    </source>
</evidence>
<evidence type="ECO:0000256" key="5">
    <source>
        <dbReference type="ARBA" id="ARBA00023186"/>
    </source>
</evidence>
<keyword evidence="4" id="KW-0342">GTP-binding</keyword>
<dbReference type="InterPro" id="IPR003593">
    <property type="entry name" value="AAA+_ATPase"/>
</dbReference>
<keyword evidence="2" id="KW-0547">Nucleotide-binding</keyword>
<dbReference type="Gene3D" id="3.40.50.300">
    <property type="entry name" value="P-loop containing nucleotide triphosphate hydrolases"/>
    <property type="match status" value="1"/>
</dbReference>
<evidence type="ECO:0000256" key="4">
    <source>
        <dbReference type="ARBA" id="ARBA00023134"/>
    </source>
</evidence>
<dbReference type="NCBIfam" id="TIGR00750">
    <property type="entry name" value="lao"/>
    <property type="match status" value="1"/>
</dbReference>
<organism evidence="7">
    <name type="scientific">marine metagenome</name>
    <dbReference type="NCBI Taxonomy" id="408172"/>
    <lineage>
        <taxon>unclassified sequences</taxon>
        <taxon>metagenomes</taxon>
        <taxon>ecological metagenomes</taxon>
    </lineage>
</organism>
<dbReference type="AlphaFoldDB" id="A0A381PVN9"/>
<dbReference type="GO" id="GO:0003924">
    <property type="term" value="F:GTPase activity"/>
    <property type="evidence" value="ECO:0007669"/>
    <property type="project" value="InterPro"/>
</dbReference>
<dbReference type="PANTHER" id="PTHR43087:SF1">
    <property type="entry name" value="LAO_AO TRANSPORT SYSTEM ATPASE"/>
    <property type="match status" value="1"/>
</dbReference>
<reference evidence="7" key="1">
    <citation type="submission" date="2018-05" db="EMBL/GenBank/DDBJ databases">
        <authorList>
            <person name="Lanie J.A."/>
            <person name="Ng W.-L."/>
            <person name="Kazmierczak K.M."/>
            <person name="Andrzejewski T.M."/>
            <person name="Davidsen T.M."/>
            <person name="Wayne K.J."/>
            <person name="Tettelin H."/>
            <person name="Glass J.I."/>
            <person name="Rusch D."/>
            <person name="Podicherti R."/>
            <person name="Tsui H.-C.T."/>
            <person name="Winkler M.E."/>
        </authorList>
    </citation>
    <scope>NUCLEOTIDE SEQUENCE</scope>
</reference>
<accession>A0A381PVN9</accession>
<keyword evidence="5" id="KW-0143">Chaperone</keyword>
<dbReference type="SUPFAM" id="SSF52540">
    <property type="entry name" value="P-loop containing nucleoside triphosphate hydrolases"/>
    <property type="match status" value="1"/>
</dbReference>
<dbReference type="InterPro" id="IPR052040">
    <property type="entry name" value="GTPase/Isobutyryl-CoA_mutase"/>
</dbReference>
<name>A0A381PVN9_9ZZZZ</name>
<keyword evidence="3" id="KW-0378">Hydrolase</keyword>
<gene>
    <name evidence="7" type="ORF">METZ01_LOCUS22961</name>
</gene>
<dbReference type="PANTHER" id="PTHR43087">
    <property type="entry name" value="LYSINE/ARGININE/ORNITHINE TRANSPORT SYSTEM KINASE"/>
    <property type="match status" value="1"/>
</dbReference>